<protein>
    <recommendedName>
        <fullName evidence="3">ABC transporter domain-containing protein</fullName>
    </recommendedName>
</protein>
<dbReference type="Proteomes" id="UP000594637">
    <property type="component" value="Chromosome"/>
</dbReference>
<dbReference type="Gene3D" id="3.40.50.300">
    <property type="entry name" value="P-loop containing nucleotide triphosphate hydrolases"/>
    <property type="match status" value="1"/>
</dbReference>
<gene>
    <name evidence="1" type="ORF">ID810_12095</name>
</gene>
<dbReference type="RefSeq" id="WP_167202635.1">
    <property type="nucleotide sequence ID" value="NZ_CP063989.1"/>
</dbReference>
<dbReference type="AlphaFoldDB" id="A0A7T0LL20"/>
<accession>A0A7T0LL20</accession>
<keyword evidence="2" id="KW-1185">Reference proteome</keyword>
<evidence type="ECO:0008006" key="3">
    <source>
        <dbReference type="Google" id="ProtNLM"/>
    </source>
</evidence>
<organism evidence="1 2">
    <name type="scientific">Actinomyces respiraculi</name>
    <dbReference type="NCBI Taxonomy" id="2744574"/>
    <lineage>
        <taxon>Bacteria</taxon>
        <taxon>Bacillati</taxon>
        <taxon>Actinomycetota</taxon>
        <taxon>Actinomycetes</taxon>
        <taxon>Actinomycetales</taxon>
        <taxon>Actinomycetaceae</taxon>
        <taxon>Actinomyces</taxon>
    </lineage>
</organism>
<evidence type="ECO:0000313" key="1">
    <source>
        <dbReference type="EMBL" id="QPL05411.1"/>
    </source>
</evidence>
<dbReference type="EMBL" id="CP063989">
    <property type="protein sequence ID" value="QPL05411.1"/>
    <property type="molecule type" value="Genomic_DNA"/>
</dbReference>
<dbReference type="InterPro" id="IPR027417">
    <property type="entry name" value="P-loop_NTPase"/>
</dbReference>
<dbReference type="SUPFAM" id="SSF52540">
    <property type="entry name" value="P-loop containing nucleoside triphosphate hydrolases"/>
    <property type="match status" value="1"/>
</dbReference>
<proteinExistence type="predicted"/>
<sequence length="156" mass="17343">MPYQMGTTGACGNNVRGWYETSPGQISVNKLSFTHLNVDARNVDCHVLRSVSESITLSGNYTWSFCLSTASSISPAVSFSRSPSVRPTRNVPRFIIFDEPSANLYFHATMRLADILAQLKRDGATLLVVEHRLRCLTDILDELIIMGEGNIQARYT</sequence>
<reference evidence="1 2" key="1">
    <citation type="submission" date="2020-11" db="EMBL/GenBank/DDBJ databases">
        <title>Actinomyces sp. ZJ750.</title>
        <authorList>
            <person name="Zhou J."/>
        </authorList>
    </citation>
    <scope>NUCLEOTIDE SEQUENCE [LARGE SCALE GENOMIC DNA]</scope>
    <source>
        <strain evidence="1 2">ZJ750</strain>
    </source>
</reference>
<evidence type="ECO:0000313" key="2">
    <source>
        <dbReference type="Proteomes" id="UP000594637"/>
    </source>
</evidence>
<name>A0A7T0LL20_9ACTO</name>
<dbReference type="KEGG" id="arep:ID810_12095"/>